<dbReference type="EMBL" id="JXTG01000004">
    <property type="protein sequence ID" value="KIP21663.1"/>
    <property type="molecule type" value="Genomic_DNA"/>
</dbReference>
<feature type="domain" description="Response regulatory" evidence="10">
    <location>
        <begin position="3"/>
        <end position="121"/>
    </location>
</feature>
<dbReference type="GO" id="GO:0003700">
    <property type="term" value="F:DNA-binding transcription factor activity"/>
    <property type="evidence" value="ECO:0007669"/>
    <property type="project" value="InterPro"/>
</dbReference>
<evidence type="ECO:0000313" key="12">
    <source>
        <dbReference type="Proteomes" id="UP000032047"/>
    </source>
</evidence>
<evidence type="ECO:0000256" key="5">
    <source>
        <dbReference type="ARBA" id="ARBA00023015"/>
    </source>
</evidence>
<dbReference type="InterPro" id="IPR051552">
    <property type="entry name" value="HptR"/>
</dbReference>
<dbReference type="PRINTS" id="PR00032">
    <property type="entry name" value="HTHARAC"/>
</dbReference>
<evidence type="ECO:0000259" key="10">
    <source>
        <dbReference type="PROSITE" id="PS50110"/>
    </source>
</evidence>
<evidence type="ECO:0000256" key="2">
    <source>
        <dbReference type="ARBA" id="ARBA00022490"/>
    </source>
</evidence>
<dbReference type="InterPro" id="IPR009057">
    <property type="entry name" value="Homeodomain-like_sf"/>
</dbReference>
<evidence type="ECO:0000256" key="6">
    <source>
        <dbReference type="ARBA" id="ARBA00023125"/>
    </source>
</evidence>
<dbReference type="Gene3D" id="3.40.50.2300">
    <property type="match status" value="1"/>
</dbReference>
<dbReference type="PANTHER" id="PTHR42713:SF3">
    <property type="entry name" value="TRANSCRIPTIONAL REGULATORY PROTEIN HPTR"/>
    <property type="match status" value="1"/>
</dbReference>
<keyword evidence="6" id="KW-0238">DNA-binding</keyword>
<dbReference type="SMART" id="SM00448">
    <property type="entry name" value="REC"/>
    <property type="match status" value="1"/>
</dbReference>
<dbReference type="GO" id="GO:0000160">
    <property type="term" value="P:phosphorelay signal transduction system"/>
    <property type="evidence" value="ECO:0007669"/>
    <property type="project" value="UniProtKB-KW"/>
</dbReference>
<dbReference type="PROSITE" id="PS00041">
    <property type="entry name" value="HTH_ARAC_FAMILY_1"/>
    <property type="match status" value="1"/>
</dbReference>
<organism evidence="11 12">
    <name type="scientific">Anoxybacillus ayderensis</name>
    <dbReference type="NCBI Taxonomy" id="265546"/>
    <lineage>
        <taxon>Bacteria</taxon>
        <taxon>Bacillati</taxon>
        <taxon>Bacillota</taxon>
        <taxon>Bacilli</taxon>
        <taxon>Bacillales</taxon>
        <taxon>Anoxybacillaceae</taxon>
        <taxon>Anoxybacillus</taxon>
    </lineage>
</organism>
<dbReference type="InterPro" id="IPR018062">
    <property type="entry name" value="HTH_AraC-typ_CS"/>
</dbReference>
<evidence type="ECO:0000256" key="1">
    <source>
        <dbReference type="ARBA" id="ARBA00004496"/>
    </source>
</evidence>
<dbReference type="SUPFAM" id="SSF52172">
    <property type="entry name" value="CheY-like"/>
    <property type="match status" value="1"/>
</dbReference>
<dbReference type="GO" id="GO:0043565">
    <property type="term" value="F:sequence-specific DNA binding"/>
    <property type="evidence" value="ECO:0007669"/>
    <property type="project" value="InterPro"/>
</dbReference>
<dbReference type="PANTHER" id="PTHR42713">
    <property type="entry name" value="HISTIDINE KINASE-RELATED"/>
    <property type="match status" value="1"/>
</dbReference>
<accession>A0A0D0HV65</accession>
<evidence type="ECO:0000259" key="9">
    <source>
        <dbReference type="PROSITE" id="PS01124"/>
    </source>
</evidence>
<evidence type="ECO:0000256" key="4">
    <source>
        <dbReference type="ARBA" id="ARBA00023012"/>
    </source>
</evidence>
<comment type="caution">
    <text evidence="11">The sequence shown here is derived from an EMBL/GenBank/DDBJ whole genome shotgun (WGS) entry which is preliminary data.</text>
</comment>
<proteinExistence type="predicted"/>
<evidence type="ECO:0000256" key="7">
    <source>
        <dbReference type="ARBA" id="ARBA00023163"/>
    </source>
</evidence>
<dbReference type="InterPro" id="IPR011006">
    <property type="entry name" value="CheY-like_superfamily"/>
</dbReference>
<evidence type="ECO:0000256" key="3">
    <source>
        <dbReference type="ARBA" id="ARBA00022553"/>
    </source>
</evidence>
<dbReference type="AlphaFoldDB" id="A0A0D0HV65"/>
<sequence length="516" mass="60850">MYRVVLVDDEVFIREGLKVLIDWKGCGYEICGEAGDGEDALKIIEKEQPDVVITDIRMPGMDGLELIRCVTSNQFISPKFIVISGHSEFSYAQQAIKYGVCDFILKPISKKEFERALERISFLLDSQKEQSKVMEEQLLKILFHRLIKGESDCETVYEQVQRFGVSALSLLCYVMVEVNRDNDEECLDSIYVKHKIEDLFKRQIKQPLHFPVYEHELDRYGLLLITKQKIEMFKNISILYEQLKQLGLRTTVYASEFILGFNQLPKIVEQVYYMMSYKYVIDEGPILYEQIEEMNIYYGDIDEKLCEKLIEYIEESRITEALCVVNHIFDEFRIKLFAVEAVKSSITYLVREITNVVKQLGGDEEQLKTLSNVMKYKKYNFSLNELEQRFSHFVVECSSLASQLREQMITCEIHKVKKYIEENYHKNISLKHIAQRFYMNPVYLGQLFRKTYGVYFKKFLLQLRIQQAKKLLRTTDLRIYEIAEQVGFGSVDYFVTQFEKMEGFTPTEYRKQTIRT</sequence>
<keyword evidence="3 8" id="KW-0597">Phosphoprotein</keyword>
<reference evidence="11 12" key="1">
    <citation type="submission" date="2015-01" db="EMBL/GenBank/DDBJ databases">
        <title>Genome sequence of Anoxybacillus ayderensis strain AB04.</title>
        <authorList>
            <person name="Belduz A.O."/>
            <person name="Canakci S."/>
            <person name="Chan K.-G."/>
            <person name="Kahar U.M."/>
            <person name="Yaakob A.S."/>
            <person name="Chan C.S."/>
            <person name="Goh K.M."/>
        </authorList>
    </citation>
    <scope>NUCLEOTIDE SEQUENCE [LARGE SCALE GENOMIC DNA]</scope>
    <source>
        <strain evidence="11 12">AB04</strain>
    </source>
</reference>
<dbReference type="SMART" id="SM00342">
    <property type="entry name" value="HTH_ARAC"/>
    <property type="match status" value="1"/>
</dbReference>
<dbReference type="Proteomes" id="UP000032047">
    <property type="component" value="Unassembled WGS sequence"/>
</dbReference>
<keyword evidence="4" id="KW-0902">Two-component regulatory system</keyword>
<dbReference type="PATRIC" id="fig|265546.4.peg.1340"/>
<dbReference type="Gene3D" id="1.10.10.60">
    <property type="entry name" value="Homeodomain-like"/>
    <property type="match status" value="2"/>
</dbReference>
<gene>
    <name evidence="11" type="ORF">JV16_01342</name>
</gene>
<dbReference type="GO" id="GO:0005737">
    <property type="term" value="C:cytoplasm"/>
    <property type="evidence" value="ECO:0007669"/>
    <property type="project" value="UniProtKB-SubCell"/>
</dbReference>
<evidence type="ECO:0000313" key="11">
    <source>
        <dbReference type="EMBL" id="KIP21663.1"/>
    </source>
</evidence>
<keyword evidence="5" id="KW-0805">Transcription regulation</keyword>
<dbReference type="PROSITE" id="PS01124">
    <property type="entry name" value="HTH_ARAC_FAMILY_2"/>
    <property type="match status" value="1"/>
</dbReference>
<dbReference type="RefSeq" id="WP_042534827.1">
    <property type="nucleotide sequence ID" value="NZ_JXTG01000004.1"/>
</dbReference>
<dbReference type="InterPro" id="IPR020449">
    <property type="entry name" value="Tscrpt_reg_AraC-type_HTH"/>
</dbReference>
<evidence type="ECO:0000256" key="8">
    <source>
        <dbReference type="PROSITE-ProRule" id="PRU00169"/>
    </source>
</evidence>
<comment type="subcellular location">
    <subcellularLocation>
        <location evidence="1">Cytoplasm</location>
    </subcellularLocation>
</comment>
<dbReference type="PROSITE" id="PS50110">
    <property type="entry name" value="RESPONSE_REGULATORY"/>
    <property type="match status" value="1"/>
</dbReference>
<protein>
    <submittedName>
        <fullName evidence="11">Putative response regulatory protein</fullName>
    </submittedName>
</protein>
<dbReference type="Pfam" id="PF00072">
    <property type="entry name" value="Response_reg"/>
    <property type="match status" value="1"/>
</dbReference>
<feature type="modified residue" description="4-aspartylphosphate" evidence="8">
    <location>
        <position position="55"/>
    </location>
</feature>
<keyword evidence="2" id="KW-0963">Cytoplasm</keyword>
<name>A0A0D0HV65_9BACL</name>
<dbReference type="SUPFAM" id="SSF46689">
    <property type="entry name" value="Homeodomain-like"/>
    <property type="match status" value="2"/>
</dbReference>
<dbReference type="CDD" id="cd17536">
    <property type="entry name" value="REC_YesN-like"/>
    <property type="match status" value="1"/>
</dbReference>
<dbReference type="Pfam" id="PF12833">
    <property type="entry name" value="HTH_18"/>
    <property type="match status" value="1"/>
</dbReference>
<dbReference type="InterPro" id="IPR001789">
    <property type="entry name" value="Sig_transdc_resp-reg_receiver"/>
</dbReference>
<dbReference type="InterPro" id="IPR018060">
    <property type="entry name" value="HTH_AraC"/>
</dbReference>
<keyword evidence="7" id="KW-0804">Transcription</keyword>
<keyword evidence="12" id="KW-1185">Reference proteome</keyword>
<feature type="domain" description="HTH araC/xylS-type" evidence="9">
    <location>
        <begin position="414"/>
        <end position="512"/>
    </location>
</feature>